<organism evidence="1 2">
    <name type="scientific">Athelia psychrophila</name>
    <dbReference type="NCBI Taxonomy" id="1759441"/>
    <lineage>
        <taxon>Eukaryota</taxon>
        <taxon>Fungi</taxon>
        <taxon>Dikarya</taxon>
        <taxon>Basidiomycota</taxon>
        <taxon>Agaricomycotina</taxon>
        <taxon>Agaricomycetes</taxon>
        <taxon>Agaricomycetidae</taxon>
        <taxon>Atheliales</taxon>
        <taxon>Atheliaceae</taxon>
        <taxon>Athelia</taxon>
    </lineage>
</organism>
<dbReference type="Proteomes" id="UP000076532">
    <property type="component" value="Unassembled WGS sequence"/>
</dbReference>
<name>A0A166IBY9_9AGAM</name>
<evidence type="ECO:0000313" key="2">
    <source>
        <dbReference type="Proteomes" id="UP000076532"/>
    </source>
</evidence>
<protein>
    <submittedName>
        <fullName evidence="1">Uncharacterized protein</fullName>
    </submittedName>
</protein>
<accession>A0A166IBY9</accession>
<evidence type="ECO:0000313" key="1">
    <source>
        <dbReference type="EMBL" id="KZP19653.1"/>
    </source>
</evidence>
<dbReference type="EMBL" id="KV417562">
    <property type="protein sequence ID" value="KZP19653.1"/>
    <property type="molecule type" value="Genomic_DNA"/>
</dbReference>
<proteinExistence type="predicted"/>
<reference evidence="1 2" key="1">
    <citation type="journal article" date="2016" name="Mol. Biol. Evol.">
        <title>Comparative Genomics of Early-Diverging Mushroom-Forming Fungi Provides Insights into the Origins of Lignocellulose Decay Capabilities.</title>
        <authorList>
            <person name="Nagy L.G."/>
            <person name="Riley R."/>
            <person name="Tritt A."/>
            <person name="Adam C."/>
            <person name="Daum C."/>
            <person name="Floudas D."/>
            <person name="Sun H."/>
            <person name="Yadav J.S."/>
            <person name="Pangilinan J."/>
            <person name="Larsson K.H."/>
            <person name="Matsuura K."/>
            <person name="Barry K."/>
            <person name="Labutti K."/>
            <person name="Kuo R."/>
            <person name="Ohm R.A."/>
            <person name="Bhattacharya S.S."/>
            <person name="Shirouzu T."/>
            <person name="Yoshinaga Y."/>
            <person name="Martin F.M."/>
            <person name="Grigoriev I.V."/>
            <person name="Hibbett D.S."/>
        </authorList>
    </citation>
    <scope>NUCLEOTIDE SEQUENCE [LARGE SCALE GENOMIC DNA]</scope>
    <source>
        <strain evidence="1 2">CBS 109695</strain>
    </source>
</reference>
<dbReference type="OrthoDB" id="1938591at2759"/>
<sequence length="136" mass="15551">MSMLLMPLFYFDICKYAIANCRGSIHSICGGQIRVFIGHTYYEIKVILELVRVSLSNMAGAVWEPPQREGVIMKEQQIKNMKLEEDTNVFLQQMTELLQMAAKNEGVEMSNVLNMLDMILKGSGRIHCIWVHLDQA</sequence>
<keyword evidence="2" id="KW-1185">Reference proteome</keyword>
<dbReference type="AlphaFoldDB" id="A0A166IBY9"/>
<gene>
    <name evidence="1" type="ORF">FIBSPDRAFT_955312</name>
</gene>